<dbReference type="Proteomes" id="UP000266861">
    <property type="component" value="Unassembled WGS sequence"/>
</dbReference>
<dbReference type="PANTHER" id="PTHR10629">
    <property type="entry name" value="CYTOSINE-SPECIFIC METHYLTRANSFERASE"/>
    <property type="match status" value="1"/>
</dbReference>
<keyword evidence="3 5" id="KW-0808">Transferase</keyword>
<evidence type="ECO:0000313" key="8">
    <source>
        <dbReference type="Proteomes" id="UP000266861"/>
    </source>
</evidence>
<dbReference type="STRING" id="1348612.A0A397J790"/>
<dbReference type="Gene3D" id="3.40.50.150">
    <property type="entry name" value="Vaccinia Virus protein VP39"/>
    <property type="match status" value="1"/>
</dbReference>
<dbReference type="GO" id="GO:0044027">
    <property type="term" value="P:negative regulation of gene expression via chromosomal CpG island methylation"/>
    <property type="evidence" value="ECO:0007669"/>
    <property type="project" value="TreeGrafter"/>
</dbReference>
<evidence type="ECO:0000256" key="5">
    <source>
        <dbReference type="PROSITE-ProRule" id="PRU01016"/>
    </source>
</evidence>
<evidence type="ECO:0000256" key="2">
    <source>
        <dbReference type="ARBA" id="ARBA00022603"/>
    </source>
</evidence>
<dbReference type="GO" id="GO:0003886">
    <property type="term" value="F:DNA (cytosine-5-)-methyltransferase activity"/>
    <property type="evidence" value="ECO:0007669"/>
    <property type="project" value="UniProtKB-EC"/>
</dbReference>
<dbReference type="GO" id="GO:0003677">
    <property type="term" value="F:DNA binding"/>
    <property type="evidence" value="ECO:0007669"/>
    <property type="project" value="TreeGrafter"/>
</dbReference>
<dbReference type="PRINTS" id="PR00105">
    <property type="entry name" value="C5METTRFRASE"/>
</dbReference>
<evidence type="ECO:0000256" key="3">
    <source>
        <dbReference type="ARBA" id="ARBA00022679"/>
    </source>
</evidence>
<dbReference type="PROSITE" id="PS51679">
    <property type="entry name" value="SAM_MT_C5"/>
    <property type="match status" value="1"/>
</dbReference>
<reference evidence="7 8" key="1">
    <citation type="submission" date="2018-08" db="EMBL/GenBank/DDBJ databases">
        <title>Genome and evolution of the arbuscular mycorrhizal fungus Diversispora epigaea (formerly Glomus versiforme) and its bacterial endosymbionts.</title>
        <authorList>
            <person name="Sun X."/>
            <person name="Fei Z."/>
            <person name="Harrison M."/>
        </authorList>
    </citation>
    <scope>NUCLEOTIDE SEQUENCE [LARGE SCALE GENOMIC DNA]</scope>
    <source>
        <strain evidence="7 8">IT104</strain>
    </source>
</reference>
<protein>
    <recommendedName>
        <fullName evidence="1">DNA (cytosine-5-)-methyltransferase</fullName>
        <ecNumber evidence="1">2.1.1.37</ecNumber>
    </recommendedName>
</protein>
<keyword evidence="8" id="KW-1185">Reference proteome</keyword>
<comment type="caution">
    <text evidence="7">The sequence shown here is derived from an EMBL/GenBank/DDBJ whole genome shotgun (WGS) entry which is preliminary data.</text>
</comment>
<dbReference type="AlphaFoldDB" id="A0A397J790"/>
<gene>
    <name evidence="7" type="ORF">Glove_103g137</name>
</gene>
<dbReference type="PROSITE" id="PS00095">
    <property type="entry name" value="C5_MTASE_2"/>
    <property type="match status" value="1"/>
</dbReference>
<name>A0A397J790_9GLOM</name>
<sequence>MFCGAGGFSEGARQAGFRVKWGIDKDDSSIETFLYNHHNATVYNMEIDEFMSKKIRDAFHVDVLLAAPPCQGFTGANTRGNIIDMTTNMILVMNIPQALDILRPKVLVFENVKGFFNQKKSDEIYKLFVNDLLDIGYKIKTKILKATDFGICQRRERFIMLAVPTESNFPCWPEPTHYINSEVSDQVRANYREMNLLPTPTVDVAFRGLTAATPNMNYIKTVPYHLRRLKSNQIPSTVLCTISPGWDNIHPTIFRYISPRESARLQSFSDTYEFKGNLASQYRQVGNSVPPLLAKAIIKEVKFEIVTLLLIPGWDNIHPTIFRYISPRESARLQSFSDTYEFKGNLASQYRQGNSNTITDVILRFLIDHDEIVEIVETMVKIVEQIKIRRFRINNSKL</sequence>
<dbReference type="InterPro" id="IPR050390">
    <property type="entry name" value="C5-Methyltransferase"/>
</dbReference>
<dbReference type="NCBIfam" id="TIGR00675">
    <property type="entry name" value="dcm"/>
    <property type="match status" value="1"/>
</dbReference>
<dbReference type="SUPFAM" id="SSF53335">
    <property type="entry name" value="S-adenosyl-L-methionine-dependent methyltransferases"/>
    <property type="match status" value="2"/>
</dbReference>
<proteinExistence type="inferred from homology"/>
<organism evidence="7 8">
    <name type="scientific">Diversispora epigaea</name>
    <dbReference type="NCBI Taxonomy" id="1348612"/>
    <lineage>
        <taxon>Eukaryota</taxon>
        <taxon>Fungi</taxon>
        <taxon>Fungi incertae sedis</taxon>
        <taxon>Mucoromycota</taxon>
        <taxon>Glomeromycotina</taxon>
        <taxon>Glomeromycetes</taxon>
        <taxon>Diversisporales</taxon>
        <taxon>Diversisporaceae</taxon>
        <taxon>Diversispora</taxon>
    </lineage>
</organism>
<dbReference type="GO" id="GO:0032259">
    <property type="term" value="P:methylation"/>
    <property type="evidence" value="ECO:0007669"/>
    <property type="project" value="UniProtKB-KW"/>
</dbReference>
<dbReference type="InterPro" id="IPR031303">
    <property type="entry name" value="C5_meth_CS"/>
</dbReference>
<dbReference type="EC" id="2.1.1.37" evidence="1"/>
<evidence type="ECO:0000256" key="4">
    <source>
        <dbReference type="ARBA" id="ARBA00022691"/>
    </source>
</evidence>
<feature type="active site" evidence="5">
    <location>
        <position position="70"/>
    </location>
</feature>
<keyword evidence="4 5" id="KW-0949">S-adenosyl-L-methionine</keyword>
<keyword evidence="2 5" id="KW-0489">Methyltransferase</keyword>
<accession>A0A397J790</accession>
<dbReference type="PANTHER" id="PTHR10629:SF52">
    <property type="entry name" value="DNA (CYTOSINE-5)-METHYLTRANSFERASE 1"/>
    <property type="match status" value="1"/>
</dbReference>
<dbReference type="EMBL" id="PQFF01000096">
    <property type="protein sequence ID" value="RHZ82902.1"/>
    <property type="molecule type" value="Genomic_DNA"/>
</dbReference>
<dbReference type="InterPro" id="IPR001525">
    <property type="entry name" value="C5_MeTfrase"/>
</dbReference>
<dbReference type="Pfam" id="PF00145">
    <property type="entry name" value="DNA_methylase"/>
    <property type="match status" value="1"/>
</dbReference>
<evidence type="ECO:0000256" key="6">
    <source>
        <dbReference type="RuleBase" id="RU000416"/>
    </source>
</evidence>
<dbReference type="Gene3D" id="3.90.120.10">
    <property type="entry name" value="DNA Methylase, subunit A, domain 2"/>
    <property type="match status" value="2"/>
</dbReference>
<evidence type="ECO:0000256" key="1">
    <source>
        <dbReference type="ARBA" id="ARBA00011975"/>
    </source>
</evidence>
<dbReference type="InterPro" id="IPR029063">
    <property type="entry name" value="SAM-dependent_MTases_sf"/>
</dbReference>
<evidence type="ECO:0000313" key="7">
    <source>
        <dbReference type="EMBL" id="RHZ82902.1"/>
    </source>
</evidence>
<comment type="similarity">
    <text evidence="5 6">Belongs to the class I-like SAM-binding methyltransferase superfamily. C5-methyltransferase family.</text>
</comment>
<dbReference type="OrthoDB" id="5376140at2759"/>